<accession>A0A0K2SZR0</accession>
<reference evidence="1" key="1">
    <citation type="submission" date="2014-05" db="EMBL/GenBank/DDBJ databases">
        <authorList>
            <person name="Chronopoulou M."/>
        </authorList>
    </citation>
    <scope>NUCLEOTIDE SEQUENCE</scope>
    <source>
        <tissue evidence="1">Whole organism</tissue>
    </source>
</reference>
<protein>
    <submittedName>
        <fullName evidence="1">Uncharacterized protein</fullName>
    </submittedName>
</protein>
<organism evidence="1">
    <name type="scientific">Lepeophtheirus salmonis</name>
    <name type="common">Salmon louse</name>
    <name type="synonym">Caligus salmonis</name>
    <dbReference type="NCBI Taxonomy" id="72036"/>
    <lineage>
        <taxon>Eukaryota</taxon>
        <taxon>Metazoa</taxon>
        <taxon>Ecdysozoa</taxon>
        <taxon>Arthropoda</taxon>
        <taxon>Crustacea</taxon>
        <taxon>Multicrustacea</taxon>
        <taxon>Hexanauplia</taxon>
        <taxon>Copepoda</taxon>
        <taxon>Siphonostomatoida</taxon>
        <taxon>Caligidae</taxon>
        <taxon>Lepeophtheirus</taxon>
    </lineage>
</organism>
<name>A0A0K2SZR0_LEPSM</name>
<proteinExistence type="predicted"/>
<evidence type="ECO:0000313" key="1">
    <source>
        <dbReference type="EMBL" id="CDW19274.1"/>
    </source>
</evidence>
<sequence length="31" mass="3802">MTIRTICDQRSDQFNCTQIQIYNFFKPIYTL</sequence>
<dbReference type="AlphaFoldDB" id="A0A0K2SZR0"/>
<dbReference type="EMBL" id="HACA01001913">
    <property type="protein sequence ID" value="CDW19274.1"/>
    <property type="molecule type" value="Transcribed_RNA"/>
</dbReference>